<feature type="transmembrane region" description="Helical" evidence="6">
    <location>
        <begin position="56"/>
        <end position="81"/>
    </location>
</feature>
<dbReference type="OrthoDB" id="10054429at2759"/>
<keyword evidence="4 6" id="KW-1133">Transmembrane helix</keyword>
<name>A0A8H7AGT2_9EURO</name>
<evidence type="ECO:0000256" key="4">
    <source>
        <dbReference type="ARBA" id="ARBA00022989"/>
    </source>
</evidence>
<evidence type="ECO:0000313" key="8">
    <source>
        <dbReference type="Proteomes" id="UP000606974"/>
    </source>
</evidence>
<comment type="caution">
    <text evidence="7">The sequence shown here is derived from an EMBL/GenBank/DDBJ whole genome shotgun (WGS) entry which is preliminary data.</text>
</comment>
<organism evidence="7 8">
    <name type="scientific">Endocarpon pusillum</name>
    <dbReference type="NCBI Taxonomy" id="364733"/>
    <lineage>
        <taxon>Eukaryota</taxon>
        <taxon>Fungi</taxon>
        <taxon>Dikarya</taxon>
        <taxon>Ascomycota</taxon>
        <taxon>Pezizomycotina</taxon>
        <taxon>Eurotiomycetes</taxon>
        <taxon>Chaetothyriomycetidae</taxon>
        <taxon>Verrucariales</taxon>
        <taxon>Verrucariaceae</taxon>
        <taxon>Endocarpon</taxon>
    </lineage>
</organism>
<dbReference type="AlphaFoldDB" id="A0A8H7AGT2"/>
<dbReference type="PANTHER" id="PTHR45649">
    <property type="entry name" value="AMINO-ACID PERMEASE BAT1"/>
    <property type="match status" value="1"/>
</dbReference>
<dbReference type="GO" id="GO:0022857">
    <property type="term" value="F:transmembrane transporter activity"/>
    <property type="evidence" value="ECO:0007669"/>
    <property type="project" value="UniProtKB-ARBA"/>
</dbReference>
<evidence type="ECO:0000256" key="5">
    <source>
        <dbReference type="ARBA" id="ARBA00023136"/>
    </source>
</evidence>
<accession>A0A8H7AGT2</accession>
<keyword evidence="5 6" id="KW-0472">Membrane</keyword>
<proteinExistence type="predicted"/>
<dbReference type="GO" id="GO:0016020">
    <property type="term" value="C:membrane"/>
    <property type="evidence" value="ECO:0007669"/>
    <property type="project" value="UniProtKB-SubCell"/>
</dbReference>
<keyword evidence="3 6" id="KW-0812">Transmembrane</keyword>
<dbReference type="EMBL" id="JAACFV010000048">
    <property type="protein sequence ID" value="KAF7508848.1"/>
    <property type="molecule type" value="Genomic_DNA"/>
</dbReference>
<evidence type="ECO:0000256" key="3">
    <source>
        <dbReference type="ARBA" id="ARBA00022692"/>
    </source>
</evidence>
<sequence>MAGLLHDLELHQRTSLRTVEINENSGRRVVDLDELNKADAELAGKFGYNPVLKREFGYLSAFSFAVSISALFSAVSTTFIYPLSAGGSASAVWSWAISGAGCMCLAVSDGHRL</sequence>
<feature type="transmembrane region" description="Helical" evidence="6">
    <location>
        <begin position="87"/>
        <end position="107"/>
    </location>
</feature>
<evidence type="ECO:0000256" key="6">
    <source>
        <dbReference type="SAM" id="Phobius"/>
    </source>
</evidence>
<evidence type="ECO:0000256" key="2">
    <source>
        <dbReference type="ARBA" id="ARBA00022448"/>
    </source>
</evidence>
<gene>
    <name evidence="7" type="ORF">GJ744_008557</name>
</gene>
<protein>
    <submittedName>
        <fullName evidence="7">Uncharacterized protein</fullName>
    </submittedName>
</protein>
<dbReference type="PANTHER" id="PTHR45649:SF9">
    <property type="entry name" value="AMINO-ACID PERMEASE 2"/>
    <property type="match status" value="1"/>
</dbReference>
<evidence type="ECO:0000313" key="7">
    <source>
        <dbReference type="EMBL" id="KAF7508848.1"/>
    </source>
</evidence>
<keyword evidence="8" id="KW-1185">Reference proteome</keyword>
<dbReference type="Proteomes" id="UP000606974">
    <property type="component" value="Unassembled WGS sequence"/>
</dbReference>
<reference evidence="7" key="1">
    <citation type="submission" date="2020-02" db="EMBL/GenBank/DDBJ databases">
        <authorList>
            <person name="Palmer J.M."/>
        </authorList>
    </citation>
    <scope>NUCLEOTIDE SEQUENCE</scope>
    <source>
        <strain evidence="7">EPUS1.4</strain>
        <tissue evidence="7">Thallus</tissue>
    </source>
</reference>
<evidence type="ECO:0000256" key="1">
    <source>
        <dbReference type="ARBA" id="ARBA00004141"/>
    </source>
</evidence>
<keyword evidence="2" id="KW-0813">Transport</keyword>
<comment type="subcellular location">
    <subcellularLocation>
        <location evidence="1">Membrane</location>
        <topology evidence="1">Multi-pass membrane protein</topology>
    </subcellularLocation>
</comment>